<protein>
    <submittedName>
        <fullName evidence="2">Uncharacterized protein</fullName>
    </submittedName>
</protein>
<name>A0A482WP39_LAOST</name>
<accession>A0A482WP39</accession>
<dbReference type="EMBL" id="QKKF02030383">
    <property type="protein sequence ID" value="RZF34790.1"/>
    <property type="molecule type" value="Genomic_DNA"/>
</dbReference>
<evidence type="ECO:0000313" key="3">
    <source>
        <dbReference type="Proteomes" id="UP000291343"/>
    </source>
</evidence>
<reference evidence="2 3" key="1">
    <citation type="journal article" date="2017" name="Gigascience">
        <title>Genome sequence of the small brown planthopper, Laodelphax striatellus.</title>
        <authorList>
            <person name="Zhu J."/>
            <person name="Jiang F."/>
            <person name="Wang X."/>
            <person name="Yang P."/>
            <person name="Bao Y."/>
            <person name="Zhao W."/>
            <person name="Wang W."/>
            <person name="Lu H."/>
            <person name="Wang Q."/>
            <person name="Cui N."/>
            <person name="Li J."/>
            <person name="Chen X."/>
            <person name="Luo L."/>
            <person name="Yu J."/>
            <person name="Kang L."/>
            <person name="Cui F."/>
        </authorList>
    </citation>
    <scope>NUCLEOTIDE SEQUENCE [LARGE SCALE GENOMIC DNA]</scope>
    <source>
        <strain evidence="2">Lst14</strain>
    </source>
</reference>
<proteinExistence type="predicted"/>
<organism evidence="2 3">
    <name type="scientific">Laodelphax striatellus</name>
    <name type="common">Small brown planthopper</name>
    <name type="synonym">Delphax striatella</name>
    <dbReference type="NCBI Taxonomy" id="195883"/>
    <lineage>
        <taxon>Eukaryota</taxon>
        <taxon>Metazoa</taxon>
        <taxon>Ecdysozoa</taxon>
        <taxon>Arthropoda</taxon>
        <taxon>Hexapoda</taxon>
        <taxon>Insecta</taxon>
        <taxon>Pterygota</taxon>
        <taxon>Neoptera</taxon>
        <taxon>Paraneoptera</taxon>
        <taxon>Hemiptera</taxon>
        <taxon>Auchenorrhyncha</taxon>
        <taxon>Fulgoroidea</taxon>
        <taxon>Delphacidae</taxon>
        <taxon>Criomorphinae</taxon>
        <taxon>Laodelphax</taxon>
    </lineage>
</organism>
<dbReference type="AlphaFoldDB" id="A0A482WP39"/>
<sequence length="132" mass="14533">MPSLCYVVENVGYNKNLVMNANDEPKTAGDLGGKPQQRLQGATGWNGQKHFWIRVSRVCVIGRVQRSSDRRNAGAKQASKPRHSFLPPPPLGELPGGLCLILLFHSTNNSHRRCHLCLTVHAPASENCLPEI</sequence>
<evidence type="ECO:0000313" key="2">
    <source>
        <dbReference type="EMBL" id="RZF34790.1"/>
    </source>
</evidence>
<keyword evidence="3" id="KW-1185">Reference proteome</keyword>
<gene>
    <name evidence="2" type="ORF">LSTR_LSTR007842</name>
</gene>
<evidence type="ECO:0000256" key="1">
    <source>
        <dbReference type="SAM" id="MobiDB-lite"/>
    </source>
</evidence>
<dbReference type="InParanoid" id="A0A482WP39"/>
<feature type="region of interest" description="Disordered" evidence="1">
    <location>
        <begin position="67"/>
        <end position="88"/>
    </location>
</feature>
<comment type="caution">
    <text evidence="2">The sequence shown here is derived from an EMBL/GenBank/DDBJ whole genome shotgun (WGS) entry which is preliminary data.</text>
</comment>
<dbReference type="Proteomes" id="UP000291343">
    <property type="component" value="Unassembled WGS sequence"/>
</dbReference>